<evidence type="ECO:0000259" key="2">
    <source>
        <dbReference type="Pfam" id="PF04984"/>
    </source>
</evidence>
<comment type="caution">
    <text evidence="4">The sequence shown here is derived from an EMBL/GenBank/DDBJ whole genome shotgun (WGS) entry which is preliminary data.</text>
</comment>
<evidence type="ECO:0000313" key="5">
    <source>
        <dbReference type="Proteomes" id="UP000295142"/>
    </source>
</evidence>
<dbReference type="Pfam" id="PF17482">
    <property type="entry name" value="Phage_sheath_1C"/>
    <property type="match status" value="1"/>
</dbReference>
<feature type="domain" description="Tail sheath protein C-terminal" evidence="3">
    <location>
        <begin position="526"/>
        <end position="629"/>
    </location>
</feature>
<comment type="similarity">
    <text evidence="1">Belongs to the myoviridae tail sheath protein family.</text>
</comment>
<feature type="domain" description="Tail sheath protein subtilisin-like" evidence="2">
    <location>
        <begin position="360"/>
        <end position="518"/>
    </location>
</feature>
<dbReference type="OrthoDB" id="9767864at2"/>
<dbReference type="InterPro" id="IPR052042">
    <property type="entry name" value="Tail_sheath_structural"/>
</dbReference>
<organism evidence="4 5">
    <name type="scientific">Rhodovulum euryhalinum</name>
    <dbReference type="NCBI Taxonomy" id="35805"/>
    <lineage>
        <taxon>Bacteria</taxon>
        <taxon>Pseudomonadati</taxon>
        <taxon>Pseudomonadota</taxon>
        <taxon>Alphaproteobacteria</taxon>
        <taxon>Rhodobacterales</taxon>
        <taxon>Paracoccaceae</taxon>
        <taxon>Rhodovulum</taxon>
    </lineage>
</organism>
<dbReference type="AlphaFoldDB" id="A0A4R2K9L8"/>
<keyword evidence="5" id="KW-1185">Reference proteome</keyword>
<dbReference type="Gene3D" id="3.40.50.11780">
    <property type="match status" value="2"/>
</dbReference>
<protein>
    <recommendedName>
        <fullName evidence="6">Tail sheath protein C-terminal domain-containing protein</fullName>
    </recommendedName>
</protein>
<dbReference type="InterPro" id="IPR035089">
    <property type="entry name" value="Phage_sheath_subtilisin"/>
</dbReference>
<dbReference type="EMBL" id="SLWW01000011">
    <property type="protein sequence ID" value="TCO70121.1"/>
    <property type="molecule type" value="Genomic_DNA"/>
</dbReference>
<evidence type="ECO:0008006" key="6">
    <source>
        <dbReference type="Google" id="ProtNLM"/>
    </source>
</evidence>
<dbReference type="RefSeq" id="WP_132545787.1">
    <property type="nucleotide sequence ID" value="NZ_SLWW01000011.1"/>
</dbReference>
<evidence type="ECO:0000256" key="1">
    <source>
        <dbReference type="ARBA" id="ARBA00008005"/>
    </source>
</evidence>
<dbReference type="InterPro" id="IPR020287">
    <property type="entry name" value="Tail_sheath_C"/>
</dbReference>
<reference evidence="4 5" key="1">
    <citation type="submission" date="2019-03" db="EMBL/GenBank/DDBJ databases">
        <title>Genomic Encyclopedia of Type Strains, Phase IV (KMG-IV): sequencing the most valuable type-strain genomes for metagenomic binning, comparative biology and taxonomic classification.</title>
        <authorList>
            <person name="Goeker M."/>
        </authorList>
    </citation>
    <scope>NUCLEOTIDE SEQUENCE [LARGE SCALE GENOMIC DNA]</scope>
    <source>
        <strain evidence="4 5">DSM 4868</strain>
    </source>
</reference>
<evidence type="ECO:0000313" key="4">
    <source>
        <dbReference type="EMBL" id="TCO70121.1"/>
    </source>
</evidence>
<accession>A0A4R2K9L8</accession>
<proteinExistence type="inferred from homology"/>
<gene>
    <name evidence="4" type="ORF">EV655_11163</name>
</gene>
<name>A0A4R2K9L8_9RHOB</name>
<dbReference type="PANTHER" id="PTHR35861">
    <property type="match status" value="1"/>
</dbReference>
<dbReference type="Proteomes" id="UP000295142">
    <property type="component" value="Unassembled WGS sequence"/>
</dbReference>
<dbReference type="Pfam" id="PF04984">
    <property type="entry name" value="Phage_sheath_1"/>
    <property type="match status" value="1"/>
</dbReference>
<evidence type="ECO:0000259" key="3">
    <source>
        <dbReference type="Pfam" id="PF17482"/>
    </source>
</evidence>
<sequence length="637" mass="67793">MPQRLGAPGVYIEEIPSGRRVIRSVATSVGAFVDFFREGPMNTPVRIFGTGDFQRVFGGYDTRSEASFAIPQFFLNGGPEAWVVRVASGAFAASTIDIADATPTDILTVTAANPGVWGDTLRVEIDHNVVDANATDLRFNMRVIRFASTAGNARGLLSETFLNLSMDAASARFVETIVNDESQLVQVAVIGSPDGTVRPAANGTVSGPLSLSQAALNGLGGDQTLDLVVGAATATATLTWDAGDVTTLSQLRGRVEAAIRAADPGNPTFAGARVTLENTRLRLLTGRSGTGYDPDETITVAGTSTAAALDFNAGNETVSAQQYELEAGADGALPGPTEIIGSNALEPPTGMFALDNVDLFNILCLPAAADLTETNRNAVYANAINYCEQRRAMCVLDIPSGTNTLTEMTDLIADLEAAGLRSANSAIFYPRVQIPDPTDDFRLRDVGASGTMAGVWARTDTARGVWKAPAGIETNLDGVSQLDAQVNDGQNGVLNPLGVNALRTFPVYGTIAWGSRTMVGADALASEWAYIPVRRLALMLEESLFRGTQWVVFEPNDEPTWANIRMNIGAFMNGLFQQGAFQGATPREAYYVKCDRETTTQNDIDQGIVNIEVGFAPLKPAEFVVIRFRQIVGQVET</sequence>
<dbReference type="PANTHER" id="PTHR35861:SF1">
    <property type="entry name" value="PHAGE TAIL SHEATH PROTEIN"/>
    <property type="match status" value="1"/>
</dbReference>